<dbReference type="Proteomes" id="UP001159405">
    <property type="component" value="Unassembled WGS sequence"/>
</dbReference>
<dbReference type="PANTHER" id="PTHR33309">
    <property type="entry name" value="KERATIN, ULTRA HIGH-SULFUR MATRIX PROTEIN-LIKE"/>
    <property type="match status" value="1"/>
</dbReference>
<sequence length="253" mass="29810">MFWSNEHDVFLCREVVNLNPFTFKKGSTQRSGMWEKIAQILNECTVLRFSVDKRSVRDHMGILVNKHKRKVRAEEKASGIAPDEPSEMENLLDTIIALEESSEAESQELRAERNEKCENDRAKAEDARLKAMEKLSETRKRSSESEEEKPKRQRRSGSEAMEFLADRAKMNYELKQQEFKMLQEQQALEREKMEAMAKQQLQTQQQQTEMFKVMQQQQQQNQQQLINSQMMMIQQQQEQSRAMMALLEKLANK</sequence>
<feature type="compositionally biased region" description="Basic and acidic residues" evidence="1">
    <location>
        <begin position="107"/>
        <end position="150"/>
    </location>
</feature>
<accession>A0ABN8QSZ7</accession>
<dbReference type="PANTHER" id="PTHR33309:SF1">
    <property type="entry name" value="MYB_SANT-LIKE DNA-BINDING DOMAIN-CONTAINING PROTEIN"/>
    <property type="match status" value="1"/>
</dbReference>
<gene>
    <name evidence="2" type="ORF">PLOB_00009648</name>
</gene>
<evidence type="ECO:0000256" key="1">
    <source>
        <dbReference type="SAM" id="MobiDB-lite"/>
    </source>
</evidence>
<keyword evidence="3" id="KW-1185">Reference proteome</keyword>
<evidence type="ECO:0000313" key="2">
    <source>
        <dbReference type="EMBL" id="CAH3169025.1"/>
    </source>
</evidence>
<evidence type="ECO:0000313" key="3">
    <source>
        <dbReference type="Proteomes" id="UP001159405"/>
    </source>
</evidence>
<comment type="caution">
    <text evidence="2">The sequence shown here is derived from an EMBL/GenBank/DDBJ whole genome shotgun (WGS) entry which is preliminary data.</text>
</comment>
<feature type="region of interest" description="Disordered" evidence="1">
    <location>
        <begin position="102"/>
        <end position="160"/>
    </location>
</feature>
<proteinExistence type="predicted"/>
<organism evidence="2 3">
    <name type="scientific">Porites lobata</name>
    <dbReference type="NCBI Taxonomy" id="104759"/>
    <lineage>
        <taxon>Eukaryota</taxon>
        <taxon>Metazoa</taxon>
        <taxon>Cnidaria</taxon>
        <taxon>Anthozoa</taxon>
        <taxon>Hexacorallia</taxon>
        <taxon>Scleractinia</taxon>
        <taxon>Fungiina</taxon>
        <taxon>Poritidae</taxon>
        <taxon>Porites</taxon>
    </lineage>
</organism>
<name>A0ABN8QSZ7_9CNID</name>
<protein>
    <submittedName>
        <fullName evidence="2">Uncharacterized protein</fullName>
    </submittedName>
</protein>
<dbReference type="EMBL" id="CALNXK010000148">
    <property type="protein sequence ID" value="CAH3169025.1"/>
    <property type="molecule type" value="Genomic_DNA"/>
</dbReference>
<reference evidence="2 3" key="1">
    <citation type="submission" date="2022-05" db="EMBL/GenBank/DDBJ databases">
        <authorList>
            <consortium name="Genoscope - CEA"/>
            <person name="William W."/>
        </authorList>
    </citation>
    <scope>NUCLEOTIDE SEQUENCE [LARGE SCALE GENOMIC DNA]</scope>
</reference>